<comment type="catalytic activity">
    <reaction evidence="4">
        <text>a 2-deoxystreptamine antibiotic + acetyl-CoA = an N(3)-acetyl-2-deoxystreptamine antibiotic + CoA + H(+)</text>
        <dbReference type="Rhea" id="RHEA:12665"/>
        <dbReference type="ChEBI" id="CHEBI:15378"/>
        <dbReference type="ChEBI" id="CHEBI:57287"/>
        <dbReference type="ChEBI" id="CHEBI:57288"/>
        <dbReference type="ChEBI" id="CHEBI:57921"/>
        <dbReference type="ChEBI" id="CHEBI:77452"/>
        <dbReference type="EC" id="2.3.1.81"/>
    </reaction>
</comment>
<keyword evidence="6" id="KW-1185">Reference proteome</keyword>
<evidence type="ECO:0000256" key="4">
    <source>
        <dbReference type="RuleBase" id="RU365031"/>
    </source>
</evidence>
<dbReference type="GO" id="GO:0046353">
    <property type="term" value="F:aminoglycoside 3-N-acetyltransferase activity"/>
    <property type="evidence" value="ECO:0007669"/>
    <property type="project" value="UniProtKB-EC"/>
</dbReference>
<dbReference type="GO" id="GO:0046677">
    <property type="term" value="P:response to antibiotic"/>
    <property type="evidence" value="ECO:0007669"/>
    <property type="project" value="UniProtKB-KW"/>
</dbReference>
<dbReference type="InterPro" id="IPR003679">
    <property type="entry name" value="Amioglycoside_AcTrfase"/>
</dbReference>
<proteinExistence type="inferred from homology"/>
<dbReference type="EMBL" id="VDFY01000089">
    <property type="protein sequence ID" value="TNH30995.1"/>
    <property type="molecule type" value="Genomic_DNA"/>
</dbReference>
<evidence type="ECO:0000256" key="3">
    <source>
        <dbReference type="ARBA" id="ARBA00023315"/>
    </source>
</evidence>
<accession>A0A5C4QY81</accession>
<evidence type="ECO:0000313" key="5">
    <source>
        <dbReference type="EMBL" id="TNH30995.1"/>
    </source>
</evidence>
<comment type="caution">
    <text evidence="5">The sequence shown here is derived from an EMBL/GenBank/DDBJ whole genome shotgun (WGS) entry which is preliminary data.</text>
</comment>
<dbReference type="AlphaFoldDB" id="A0A5C4QY81"/>
<dbReference type="PANTHER" id="PTHR11104:SF0">
    <property type="entry name" value="SPBETA PROPHAGE-DERIVED AMINOGLYCOSIDE N(3')-ACETYLTRANSFERASE-LIKE PROTEIN YOKD"/>
    <property type="match status" value="1"/>
</dbReference>
<organism evidence="5 6">
    <name type="scientific">Micromonospora orduensis</name>
    <dbReference type="NCBI Taxonomy" id="1420891"/>
    <lineage>
        <taxon>Bacteria</taxon>
        <taxon>Bacillati</taxon>
        <taxon>Actinomycetota</taxon>
        <taxon>Actinomycetes</taxon>
        <taxon>Micromonosporales</taxon>
        <taxon>Micromonosporaceae</taxon>
        <taxon>Micromonospora</taxon>
    </lineage>
</organism>
<dbReference type="Pfam" id="PF02522">
    <property type="entry name" value="Antibiotic_NAT"/>
    <property type="match status" value="1"/>
</dbReference>
<dbReference type="InterPro" id="IPR028345">
    <property type="entry name" value="Antibiotic_NAT-like"/>
</dbReference>
<dbReference type="Proteomes" id="UP000306145">
    <property type="component" value="Unassembled WGS sequence"/>
</dbReference>
<keyword evidence="4" id="KW-0046">Antibiotic resistance</keyword>
<name>A0A5C4QY81_9ACTN</name>
<keyword evidence="3 4" id="KW-0012">Acyltransferase</keyword>
<sequence length="270" mass="28960">MTDPAALPFDVGTLAAHLRASGVAAGQDVLVHSSLRRVGPLAKGAETLVEALSAVLGPDGTLVVPTHNAGNSTTSRTWHEATRGMSAHERLRYEASLPGWDRERTAAQGVGAFAEYVRLLPGAVRSDHPQTSFAAVGRRAAFLTADHALGSHLGSRSPIGRMYDTGGHVLLLGVGYDACSALHLAEYRLSNVPVQAYRCYRQAGERRLRCDFVAPELDDSDFDALGASLDDEPFVRPGVVGQAATRLFPIRPTVDFAVKWFVGNRISPRH</sequence>
<gene>
    <name evidence="5" type="ORF">FHG89_04650</name>
</gene>
<dbReference type="SUPFAM" id="SSF110710">
    <property type="entry name" value="TTHA0583/YokD-like"/>
    <property type="match status" value="1"/>
</dbReference>
<evidence type="ECO:0000256" key="1">
    <source>
        <dbReference type="ARBA" id="ARBA00006383"/>
    </source>
</evidence>
<reference evidence="5 6" key="1">
    <citation type="submission" date="2019-06" db="EMBL/GenBank/DDBJ databases">
        <title>Micromonospora ordensis sp. nov., isolated from deep marine sediment.</title>
        <authorList>
            <person name="Veyisoglu A."/>
            <person name="Carro L."/>
            <person name="Klenk H.-P."/>
            <person name="Sahin N."/>
        </authorList>
    </citation>
    <scope>NUCLEOTIDE SEQUENCE [LARGE SCALE GENOMIC DNA]</scope>
    <source>
        <strain evidence="5 6">S2509</strain>
    </source>
</reference>
<dbReference type="OrthoDB" id="7330654at2"/>
<evidence type="ECO:0000256" key="2">
    <source>
        <dbReference type="ARBA" id="ARBA00022679"/>
    </source>
</evidence>
<protein>
    <recommendedName>
        <fullName evidence="4">Aminoglycoside N(3)-acetyltransferase</fullName>
        <ecNumber evidence="4">2.3.1.-</ecNumber>
    </recommendedName>
</protein>
<evidence type="ECO:0000313" key="6">
    <source>
        <dbReference type="Proteomes" id="UP000306145"/>
    </source>
</evidence>
<dbReference type="PANTHER" id="PTHR11104">
    <property type="entry name" value="AMINOGLYCOSIDE N3-ACETYLTRANSFERASE"/>
    <property type="match status" value="1"/>
</dbReference>
<dbReference type="EC" id="2.3.1.-" evidence="4"/>
<keyword evidence="2 4" id="KW-0808">Transferase</keyword>
<comment type="similarity">
    <text evidence="1 4">Belongs to the antibiotic N-acetyltransferase family.</text>
</comment>
<dbReference type="RefSeq" id="WP_139583077.1">
    <property type="nucleotide sequence ID" value="NZ_VDFY01000089.1"/>
</dbReference>